<evidence type="ECO:0000313" key="3">
    <source>
        <dbReference type="Proteomes" id="UP000191144"/>
    </source>
</evidence>
<protein>
    <submittedName>
        <fullName evidence="2">LAME_0E02344g1_1</fullName>
    </submittedName>
</protein>
<dbReference type="OrthoDB" id="4058511at2759"/>
<keyword evidence="1" id="KW-1133">Transmembrane helix</keyword>
<keyword evidence="1" id="KW-0812">Transmembrane</keyword>
<feature type="transmembrane region" description="Helical" evidence="1">
    <location>
        <begin position="85"/>
        <end position="104"/>
    </location>
</feature>
<dbReference type="EMBL" id="LT598481">
    <property type="protein sequence ID" value="SCU89138.1"/>
    <property type="molecule type" value="Genomic_DNA"/>
</dbReference>
<sequence>MIRLGRCARNHILTRPGASLIAYRLQAQRSRDPKHIFTDPSNNEILDTKHFFTVPNQKLDNGQESIATAIQESIKSQRRRRVKQILSAFIVAVVGTIFGYNVGYKVMYLHEQAFIPAYPVPKRRSFTADELRTINVDEIKEMADYKLLEKLSMHPMIKEEYGVPLHHAPGVPLRSREFSVWQENPNPCLAGVLIAPYNAPKDVSKWHSIPFLFKWRLVTRSINVMNYVDSFLDRFGTGTSDLLEVVNANRELGDYKYERPQHYSQNHRASHLWFLGEMDLGDGSMIVYKGRYHVDIKLQQVDLLRRENNELVRYVLYQASEK</sequence>
<accession>A0A1G4JFW5</accession>
<name>A0A1G4JFW5_9SACH</name>
<gene>
    <name evidence="2" type="ORF">LAME_0E02344G</name>
</gene>
<dbReference type="AlphaFoldDB" id="A0A1G4JFW5"/>
<dbReference type="Proteomes" id="UP000191144">
    <property type="component" value="Chromosome E"/>
</dbReference>
<reference evidence="3" key="1">
    <citation type="submission" date="2016-03" db="EMBL/GenBank/DDBJ databases">
        <authorList>
            <person name="Devillers Hugo."/>
        </authorList>
    </citation>
    <scope>NUCLEOTIDE SEQUENCE [LARGE SCALE GENOMIC DNA]</scope>
</reference>
<organism evidence="2 3">
    <name type="scientific">Lachancea meyersii CBS 8951</name>
    <dbReference type="NCBI Taxonomy" id="1266667"/>
    <lineage>
        <taxon>Eukaryota</taxon>
        <taxon>Fungi</taxon>
        <taxon>Dikarya</taxon>
        <taxon>Ascomycota</taxon>
        <taxon>Saccharomycotina</taxon>
        <taxon>Saccharomycetes</taxon>
        <taxon>Saccharomycetales</taxon>
        <taxon>Saccharomycetaceae</taxon>
        <taxon>Lachancea</taxon>
    </lineage>
</organism>
<evidence type="ECO:0000313" key="2">
    <source>
        <dbReference type="EMBL" id="SCU89138.1"/>
    </source>
</evidence>
<keyword evidence="1" id="KW-0472">Membrane</keyword>
<evidence type="ECO:0000256" key="1">
    <source>
        <dbReference type="SAM" id="Phobius"/>
    </source>
</evidence>
<proteinExistence type="predicted"/>
<keyword evidence="3" id="KW-1185">Reference proteome</keyword>